<dbReference type="Gene3D" id="3.40.190.10">
    <property type="entry name" value="Periplasmic binding protein-like II"/>
    <property type="match status" value="1"/>
</dbReference>
<dbReference type="InterPro" id="IPR005064">
    <property type="entry name" value="BUG"/>
</dbReference>
<dbReference type="RefSeq" id="WP_106773259.1">
    <property type="nucleotide sequence ID" value="NZ_PXYK01000015.1"/>
</dbReference>
<proteinExistence type="inferred from homology"/>
<evidence type="ECO:0000256" key="1">
    <source>
        <dbReference type="ARBA" id="ARBA00006987"/>
    </source>
</evidence>
<dbReference type="PANTHER" id="PTHR42928:SF3">
    <property type="entry name" value="UPF0065 PROTEIN YFLP"/>
    <property type="match status" value="1"/>
</dbReference>
<dbReference type="Proteomes" id="UP000241229">
    <property type="component" value="Unassembled WGS sequence"/>
</dbReference>
<evidence type="ECO:0000256" key="2">
    <source>
        <dbReference type="SAM" id="SignalP"/>
    </source>
</evidence>
<dbReference type="CDD" id="cd07012">
    <property type="entry name" value="PBP2_Bug_TTT"/>
    <property type="match status" value="1"/>
</dbReference>
<dbReference type="PANTHER" id="PTHR42928">
    <property type="entry name" value="TRICARBOXYLATE-BINDING PROTEIN"/>
    <property type="match status" value="1"/>
</dbReference>
<dbReference type="SUPFAM" id="SSF53850">
    <property type="entry name" value="Periplasmic binding protein-like II"/>
    <property type="match status" value="1"/>
</dbReference>
<name>A0A2P7S6B4_9HYPH</name>
<organism evidence="3 4">
    <name type="scientific">Kumtagia ephedrae</name>
    <dbReference type="NCBI Taxonomy" id="2116701"/>
    <lineage>
        <taxon>Bacteria</taxon>
        <taxon>Pseudomonadati</taxon>
        <taxon>Pseudomonadota</taxon>
        <taxon>Alphaproteobacteria</taxon>
        <taxon>Hyphomicrobiales</taxon>
        <taxon>Phyllobacteriaceae</taxon>
        <taxon>Kumtagia</taxon>
    </lineage>
</organism>
<dbReference type="EMBL" id="PXYK01000015">
    <property type="protein sequence ID" value="PSJ58022.1"/>
    <property type="molecule type" value="Genomic_DNA"/>
</dbReference>
<accession>A0A2P7S6B4</accession>
<dbReference type="Gene3D" id="3.40.190.150">
    <property type="entry name" value="Bordetella uptake gene, domain 1"/>
    <property type="match status" value="1"/>
</dbReference>
<dbReference type="AlphaFoldDB" id="A0A2P7S6B4"/>
<keyword evidence="2" id="KW-0732">Signal</keyword>
<sequence length="326" mass="34818">MTYGLCNLIGRGRVAGLGLLAAAALAVTPAAAADYPERDITMIIPFGAGGGSDTLARTIAGVIEEMKLIPVKILPENRTGGSGAIGYSAVAKEKGNPHYLATVSVSFFTTPLLGGSPVSYKDFTPLAAIAQSPYIMVVPSSSEYQKLDDLKKTPRFTTGTTGVVSDAALLAKMTSNALGIQIDSVPFDGEGEVMAALLGGHVNVGFLNPSEAMTQMTAGKLRPLAITSAERSPAFPDIPTFKELGYGDIVHTQLRGLVMPADVPQEVVTYWEGVLEKVATSEQWKKQYIDRFYDVPDYVDAEGFKDVLERTNARYETMMKDLGLIQ</sequence>
<dbReference type="Pfam" id="PF03401">
    <property type="entry name" value="TctC"/>
    <property type="match status" value="1"/>
</dbReference>
<evidence type="ECO:0000313" key="3">
    <source>
        <dbReference type="EMBL" id="PSJ58022.1"/>
    </source>
</evidence>
<comment type="caution">
    <text evidence="3">The sequence shown here is derived from an EMBL/GenBank/DDBJ whole genome shotgun (WGS) entry which is preliminary data.</text>
</comment>
<dbReference type="OrthoDB" id="8443386at2"/>
<dbReference type="PIRSF" id="PIRSF017082">
    <property type="entry name" value="YflP"/>
    <property type="match status" value="1"/>
</dbReference>
<keyword evidence="4" id="KW-1185">Reference proteome</keyword>
<evidence type="ECO:0000313" key="4">
    <source>
        <dbReference type="Proteomes" id="UP000241229"/>
    </source>
</evidence>
<reference evidence="3 4" key="1">
    <citation type="submission" date="2018-03" db="EMBL/GenBank/DDBJ databases">
        <title>The draft genome of Mesorhizobium sp. 6GN-30.</title>
        <authorList>
            <person name="Liu L."/>
            <person name="Li L."/>
            <person name="Wang T."/>
            <person name="Zhang X."/>
            <person name="Liang L."/>
        </authorList>
    </citation>
    <scope>NUCLEOTIDE SEQUENCE [LARGE SCALE GENOMIC DNA]</scope>
    <source>
        <strain evidence="3 4">6GN30</strain>
    </source>
</reference>
<comment type="similarity">
    <text evidence="1">Belongs to the UPF0065 (bug) family.</text>
</comment>
<dbReference type="InterPro" id="IPR042100">
    <property type="entry name" value="Bug_dom1"/>
</dbReference>
<gene>
    <name evidence="3" type="ORF">C7I84_16275</name>
</gene>
<feature type="signal peptide" evidence="2">
    <location>
        <begin position="1"/>
        <end position="32"/>
    </location>
</feature>
<feature type="chain" id="PRO_5015122974" evidence="2">
    <location>
        <begin position="33"/>
        <end position="326"/>
    </location>
</feature>
<protein>
    <submittedName>
        <fullName evidence="3">Tripartite tricarboxylate transporter substrate binding protein</fullName>
    </submittedName>
</protein>